<comment type="similarity">
    <text evidence="8">Belongs to the Pal lipoprotein family.</text>
</comment>
<keyword evidence="3 8" id="KW-0472">Membrane</keyword>
<feature type="signal peptide" evidence="10">
    <location>
        <begin position="1"/>
        <end position="18"/>
    </location>
</feature>
<dbReference type="HAMAP" id="MF_02204">
    <property type="entry name" value="Pal"/>
    <property type="match status" value="1"/>
</dbReference>
<dbReference type="Proteomes" id="UP000755104">
    <property type="component" value="Unassembled WGS sequence"/>
</dbReference>
<comment type="subunit">
    <text evidence="8">The Tol-Pal system is composed of five core proteins: the inner membrane proteins TolA, TolQ and TolR, the periplasmic protein TolB and the outer membrane protein Pal. They form a network linking the inner and outer membranes and the peptidoglycan layer.</text>
</comment>
<dbReference type="NCBIfam" id="TIGR02802">
    <property type="entry name" value="Pal_lipo"/>
    <property type="match status" value="1"/>
</dbReference>
<keyword evidence="1 8" id="KW-0132">Cell division</keyword>
<evidence type="ECO:0000259" key="11">
    <source>
        <dbReference type="PROSITE" id="PS51123"/>
    </source>
</evidence>
<dbReference type="InterPro" id="IPR006690">
    <property type="entry name" value="OMPA-like_CS"/>
</dbReference>
<evidence type="ECO:0000256" key="10">
    <source>
        <dbReference type="SAM" id="SignalP"/>
    </source>
</evidence>
<keyword evidence="2 8" id="KW-0732">Signal</keyword>
<comment type="caution">
    <text evidence="12">The sequence shown here is derived from an EMBL/GenBank/DDBJ whole genome shotgun (WGS) entry which is preliminary data.</text>
</comment>
<dbReference type="Gene3D" id="3.30.1330.60">
    <property type="entry name" value="OmpA-like domain"/>
    <property type="match status" value="1"/>
</dbReference>
<accession>A0ABS7J9J2</accession>
<dbReference type="PANTHER" id="PTHR30329">
    <property type="entry name" value="STATOR ELEMENT OF FLAGELLAR MOTOR COMPLEX"/>
    <property type="match status" value="1"/>
</dbReference>
<evidence type="ECO:0000256" key="1">
    <source>
        <dbReference type="ARBA" id="ARBA00022618"/>
    </source>
</evidence>
<dbReference type="PROSITE" id="PS01068">
    <property type="entry name" value="OMPA_1"/>
    <property type="match status" value="1"/>
</dbReference>
<proteinExistence type="inferred from homology"/>
<evidence type="ECO:0000256" key="7">
    <source>
        <dbReference type="ARBA" id="ARBA00023306"/>
    </source>
</evidence>
<evidence type="ECO:0000313" key="12">
    <source>
        <dbReference type="EMBL" id="MBX7483984.1"/>
    </source>
</evidence>
<evidence type="ECO:0000313" key="13">
    <source>
        <dbReference type="Proteomes" id="UP000755104"/>
    </source>
</evidence>
<comment type="function">
    <text evidence="8">Part of the Tol-Pal system, which plays a role in outer membrane invagination during cell division and is important for maintaining outer membrane integrity.</text>
</comment>
<feature type="compositionally biased region" description="Pro residues" evidence="9">
    <location>
        <begin position="27"/>
        <end position="44"/>
    </location>
</feature>
<keyword evidence="4 8" id="KW-0564">Palmitate</keyword>
<name>A0ABS7J9J2_9SPHN</name>
<organism evidence="12 13">
    <name type="scientific">Qipengyuania qiaonensis</name>
    <dbReference type="NCBI Taxonomy" id="2867240"/>
    <lineage>
        <taxon>Bacteria</taxon>
        <taxon>Pseudomonadati</taxon>
        <taxon>Pseudomonadota</taxon>
        <taxon>Alphaproteobacteria</taxon>
        <taxon>Sphingomonadales</taxon>
        <taxon>Erythrobacteraceae</taxon>
        <taxon>Qipengyuania</taxon>
    </lineage>
</organism>
<dbReference type="RefSeq" id="WP_221560390.1">
    <property type="nucleotide sequence ID" value="NZ_JAIGNO010000017.1"/>
</dbReference>
<dbReference type="InterPro" id="IPR014169">
    <property type="entry name" value="Pal_lipo_C"/>
</dbReference>
<evidence type="ECO:0000256" key="8">
    <source>
        <dbReference type="HAMAP-Rule" id="MF_02204"/>
    </source>
</evidence>
<dbReference type="PROSITE" id="PS51257">
    <property type="entry name" value="PROKAR_LIPOPROTEIN"/>
    <property type="match status" value="1"/>
</dbReference>
<evidence type="ECO:0000256" key="6">
    <source>
        <dbReference type="ARBA" id="ARBA00023288"/>
    </source>
</evidence>
<feature type="chain" id="PRO_5047291741" description="Peptidoglycan-associated lipoprotein" evidence="10">
    <location>
        <begin position="19"/>
        <end position="169"/>
    </location>
</feature>
<dbReference type="PRINTS" id="PR01021">
    <property type="entry name" value="OMPADOMAIN"/>
</dbReference>
<dbReference type="CDD" id="cd07185">
    <property type="entry name" value="OmpA_C-like"/>
    <property type="match status" value="1"/>
</dbReference>
<keyword evidence="7 8" id="KW-0131">Cell cycle</keyword>
<evidence type="ECO:0000256" key="9">
    <source>
        <dbReference type="SAM" id="MobiDB-lite"/>
    </source>
</evidence>
<keyword evidence="13" id="KW-1185">Reference proteome</keyword>
<evidence type="ECO:0000256" key="3">
    <source>
        <dbReference type="ARBA" id="ARBA00023136"/>
    </source>
</evidence>
<gene>
    <name evidence="8 12" type="primary">pal</name>
    <name evidence="12" type="ORF">K3174_15745</name>
</gene>
<keyword evidence="6 8" id="KW-0449">Lipoprotein</keyword>
<dbReference type="InterPro" id="IPR006665">
    <property type="entry name" value="OmpA-like"/>
</dbReference>
<dbReference type="InterPro" id="IPR039001">
    <property type="entry name" value="Pal"/>
</dbReference>
<dbReference type="InterPro" id="IPR050330">
    <property type="entry name" value="Bact_OuterMem_StrucFunc"/>
</dbReference>
<evidence type="ECO:0000256" key="5">
    <source>
        <dbReference type="ARBA" id="ARBA00023237"/>
    </source>
</evidence>
<keyword evidence="5 8" id="KW-0998">Cell outer membrane</keyword>
<evidence type="ECO:0000256" key="2">
    <source>
        <dbReference type="ARBA" id="ARBA00022729"/>
    </source>
</evidence>
<dbReference type="InterPro" id="IPR036737">
    <property type="entry name" value="OmpA-like_sf"/>
</dbReference>
<dbReference type="PRINTS" id="PR01023">
    <property type="entry name" value="NAFLGMOTY"/>
</dbReference>
<feature type="domain" description="OmpA-like" evidence="11">
    <location>
        <begin position="54"/>
        <end position="169"/>
    </location>
</feature>
<reference evidence="12 13" key="1">
    <citation type="submission" date="2021-08" db="EMBL/GenBank/DDBJ databases">
        <title>Comparative Genomics Analysis of the Genus Qipengyuania Reveals Extensive Genetic Diversity and Metabolic Versatility, Including the Description of Fifteen Novel Species.</title>
        <authorList>
            <person name="Liu Y."/>
        </authorList>
    </citation>
    <scope>NUCLEOTIDE SEQUENCE [LARGE SCALE GENOMIC DNA]</scope>
    <source>
        <strain evidence="12 13">6D47A</strain>
    </source>
</reference>
<evidence type="ECO:0000256" key="4">
    <source>
        <dbReference type="ARBA" id="ARBA00023139"/>
    </source>
</evidence>
<dbReference type="SUPFAM" id="SSF103088">
    <property type="entry name" value="OmpA-like"/>
    <property type="match status" value="1"/>
</dbReference>
<comment type="subcellular location">
    <subcellularLocation>
        <location evidence="8">Cell outer membrane</location>
        <topology evidence="8">Lipid-anchor</topology>
    </subcellularLocation>
</comment>
<sequence length="169" mass="18366">MNTRVATGLMLASTIALAACQKKAPEELPPPPAETTPAPTPAPSGPAVGSQQHFVDAVGQQNTVVYFDTDRFDIDAEDQTKLQRQAQYFSQYSQVSFTIEGHADERGTREYNLALGERRANSAKNYLVSVGIPANRIRTVSYGKERPVALGSNEASWAQNRRAATVTIN</sequence>
<protein>
    <recommendedName>
        <fullName evidence="8">Peptidoglycan-associated lipoprotein</fullName>
        <shortName evidence="8">PAL</shortName>
    </recommendedName>
</protein>
<dbReference type="InterPro" id="IPR006664">
    <property type="entry name" value="OMP_bac"/>
</dbReference>
<dbReference type="PROSITE" id="PS51123">
    <property type="entry name" value="OMPA_2"/>
    <property type="match status" value="1"/>
</dbReference>
<dbReference type="Pfam" id="PF00691">
    <property type="entry name" value="OmpA"/>
    <property type="match status" value="1"/>
</dbReference>
<feature type="region of interest" description="Disordered" evidence="9">
    <location>
        <begin position="25"/>
        <end position="50"/>
    </location>
</feature>
<dbReference type="PANTHER" id="PTHR30329:SF21">
    <property type="entry name" value="LIPOPROTEIN YIAD-RELATED"/>
    <property type="match status" value="1"/>
</dbReference>
<dbReference type="EMBL" id="JAIGNO010000017">
    <property type="protein sequence ID" value="MBX7483984.1"/>
    <property type="molecule type" value="Genomic_DNA"/>
</dbReference>